<dbReference type="STRING" id="52247.A0A4T0WXZ0"/>
<evidence type="ECO:0000256" key="1">
    <source>
        <dbReference type="SAM" id="MobiDB-lite"/>
    </source>
</evidence>
<sequence>MTVNFLPGQPNCHPSSCSYTNWNTIQILTYTSGNNLVILTKNSTHLQTIYLPSDSFVVDVNRVNGKIAICVDTEIYIYTPEVTNYFNFNFHGRKNLDELKIEWKLEHKIANSNDKSTINCISWSDYTVSTNSDSNEQFLDLPQEFNSRTACELIVGSEKSLTLHKIFYDNDLNNEQVAKCSTVWHKPQPNPVYKVSFSPNASCIASIGFYDKNVKLWHRTGFTTEYCDFELHYLLHDTFVTDIIWKTHLTINDPNNTNTTSSSPTSSFVLKPFNSIIKNDSALSSRSSSIGAHSRKNQHNVLYTFTEDSTLQVYSTFRSEKGFTIFDSGKLDLFEDDPLKREQGVIKSAVFIDNEIFELGMRKVLRSIEHDKGQTRRYNKINELMNAKSELCMVIGNDGIINLYALTNLTNPLPTTMVVKKLDKLYTDKKYYNTLIRFRKYCLPTNNTSFLLKGIQYDYYSDYALTLVIHDLYKNTIREVEFKFETLLQFECTNSRNVDYAMKPKEVEVGFLKEKFTGHNKSVKKLVRSNDGSTILSLSRFNENYLWRPIQLNSDRTTISKSLLLTESPVIDAVIWNDGKFVFTMLEKKLVAYKIYEETNTPNVGHNVGSIDADVESNDLACMFILPEATLESCHIVVILKDGISKTFEFEILNGGKYTLEECTANPLPIADKDELHLVSVINPVGWETSIEMIGRDVLATVSKSGMVKIYYASFVDHKIDWHLKDYFRTGIKNCSFISGSSINQMAIMDETRTKLSIWDMKIGVLDYFEEFEGETIKDLDWTSTMYKQGILAVGFKSHALLFTQLRYDYTNRTESFAKIKQVDISGETTHEIGDSIWMKDGLLVTGAGNQLYLSDKKLDLVNDVITKRAIGTLEISSNDIFHLCAALNGPLPLYHPQFIIQSLFRGKNIMIREILLNLSKIVREIDLGLRRDDDFNMDVDIESILESSGKSNERKKYLLGSAVDSKGEVFFDKQASEILCEKLKKIKLPLLTGHQQITLTHTVSIMKSILLQYVKVLDENALRFYMVIKLFTVNMTKGGSDTATIRNRDMTFALHSDNKDLLYDIVLQEANSPINWAIAKRYLLPYWLDRLALREVLEKIAVNEFSKYQRENNGSKDPTTCSIFYLTLKKKNVLLGLWKNSFGHPERDKMVKFLSNDFTEKRWKMAAMKNAYVLLGKHRYVDAVSFFLLAGSPKDAVNVITKNLKDIPLAVAVSRCYEDQDNNESMRTLIERSTLMDAILGNDRWMLSWIFWILGDKAASGQALIKPLHLLEGDIARVLPNFKWPSIEMVIRTSNTEDPVLLIMYESLRKRKIEYYEGITGMDPRYESLFVMKVVAMYTKMGCDWLALDLVRNWEFVPVVGNRVVPETRKKPGDILSKFGSNIDTYKQNSVLGYRRRSVLDDFDDSGNKSMLDGYAGEPKSMLDGYVEPVPKPRSVLDNYVEPVGGPKSMLDEFKPECELTKSTNSKPAPAANLLDQWM</sequence>
<dbReference type="GO" id="GO:0043291">
    <property type="term" value="C:RAVE complex"/>
    <property type="evidence" value="ECO:0007669"/>
    <property type="project" value="TreeGrafter"/>
</dbReference>
<reference evidence="3 4" key="1">
    <citation type="journal article" date="2019" name="Front. Genet.">
        <title>Whole-Genome Sequencing of the Opportunistic Yeast Pathogen Candida inconspicua Uncovers Its Hybrid Origin.</title>
        <authorList>
            <person name="Mixao V."/>
            <person name="Hansen A.P."/>
            <person name="Saus E."/>
            <person name="Boekhout T."/>
            <person name="Lass-Florl C."/>
            <person name="Gabaldon T."/>
        </authorList>
    </citation>
    <scope>NUCLEOTIDE SEQUENCE [LARGE SCALE GENOMIC DNA]</scope>
    <source>
        <strain evidence="3 4">CBS 180</strain>
    </source>
</reference>
<organism evidence="3 4">
    <name type="scientific">Pichia inconspicua</name>
    <dbReference type="NCBI Taxonomy" id="52247"/>
    <lineage>
        <taxon>Eukaryota</taxon>
        <taxon>Fungi</taxon>
        <taxon>Dikarya</taxon>
        <taxon>Ascomycota</taxon>
        <taxon>Saccharomycotina</taxon>
        <taxon>Pichiomycetes</taxon>
        <taxon>Pichiales</taxon>
        <taxon>Pichiaceae</taxon>
        <taxon>Pichia</taxon>
    </lineage>
</organism>
<comment type="caution">
    <text evidence="3">The sequence shown here is derived from an EMBL/GenBank/DDBJ whole genome shotgun (WGS) entry which is preliminary data.</text>
</comment>
<evidence type="ECO:0000313" key="4">
    <source>
        <dbReference type="Proteomes" id="UP000307173"/>
    </source>
</evidence>
<dbReference type="InterPro" id="IPR052208">
    <property type="entry name" value="DmX-like/RAVE_component"/>
</dbReference>
<evidence type="ECO:0000259" key="2">
    <source>
        <dbReference type="Pfam" id="PF12234"/>
    </source>
</evidence>
<dbReference type="EMBL" id="SELW01000652">
    <property type="protein sequence ID" value="TID15812.1"/>
    <property type="molecule type" value="Genomic_DNA"/>
</dbReference>
<feature type="region of interest" description="Disordered" evidence="1">
    <location>
        <begin position="1460"/>
        <end position="1480"/>
    </location>
</feature>
<dbReference type="InterPro" id="IPR015943">
    <property type="entry name" value="WD40/YVTN_repeat-like_dom_sf"/>
</dbReference>
<proteinExistence type="predicted"/>
<dbReference type="Gene3D" id="2.130.10.10">
    <property type="entry name" value="YVTN repeat-like/Quinoprotein amine dehydrogenase"/>
    <property type="match status" value="1"/>
</dbReference>
<keyword evidence="4" id="KW-1185">Reference proteome</keyword>
<feature type="domain" description="RAVE complex protein Rav1 C-terminal" evidence="2">
    <location>
        <begin position="707"/>
        <end position="1351"/>
    </location>
</feature>
<dbReference type="Pfam" id="PF12234">
    <property type="entry name" value="Rav1p_C"/>
    <property type="match status" value="1"/>
</dbReference>
<dbReference type="InterPro" id="IPR022033">
    <property type="entry name" value="Rav1p_C"/>
</dbReference>
<protein>
    <recommendedName>
        <fullName evidence="2">RAVE complex protein Rav1 C-terminal domain-containing protein</fullName>
    </recommendedName>
</protein>
<dbReference type="SUPFAM" id="SSF50978">
    <property type="entry name" value="WD40 repeat-like"/>
    <property type="match status" value="2"/>
</dbReference>
<dbReference type="PANTHER" id="PTHR13950">
    <property type="entry name" value="RABCONNECTIN-RELATED"/>
    <property type="match status" value="1"/>
</dbReference>
<dbReference type="OrthoDB" id="342131at2759"/>
<dbReference type="GO" id="GO:0007035">
    <property type="term" value="P:vacuolar acidification"/>
    <property type="evidence" value="ECO:0007669"/>
    <property type="project" value="TreeGrafter"/>
</dbReference>
<dbReference type="InterPro" id="IPR036322">
    <property type="entry name" value="WD40_repeat_dom_sf"/>
</dbReference>
<gene>
    <name evidence="3" type="ORF">CANINC_004341</name>
</gene>
<evidence type="ECO:0000313" key="3">
    <source>
        <dbReference type="EMBL" id="TID15812.1"/>
    </source>
</evidence>
<accession>A0A4T0WXZ0</accession>
<dbReference type="Proteomes" id="UP000307173">
    <property type="component" value="Unassembled WGS sequence"/>
</dbReference>
<dbReference type="PANTHER" id="PTHR13950:SF9">
    <property type="entry name" value="RABCONNECTIN-3A"/>
    <property type="match status" value="1"/>
</dbReference>
<name>A0A4T0WXZ0_9ASCO</name>